<reference evidence="1 2" key="1">
    <citation type="submission" date="2024-01" db="EMBL/GenBank/DDBJ databases">
        <title>The genomes of 5 underutilized Papilionoideae crops provide insights into root nodulation and disease resistanc.</title>
        <authorList>
            <person name="Jiang F."/>
        </authorList>
    </citation>
    <scope>NUCLEOTIDE SEQUENCE [LARGE SCALE GENOMIC DNA]</scope>
    <source>
        <strain evidence="1">DUOXIRENSHENG_FW03</strain>
        <tissue evidence="1">Leaves</tissue>
    </source>
</reference>
<dbReference type="AlphaFoldDB" id="A0AAN9S5N2"/>
<proteinExistence type="predicted"/>
<accession>A0AAN9S5N2</accession>
<keyword evidence="2" id="KW-1185">Reference proteome</keyword>
<name>A0AAN9S5N2_PSOTE</name>
<protein>
    <submittedName>
        <fullName evidence="1">Uncharacterized protein</fullName>
    </submittedName>
</protein>
<dbReference type="EMBL" id="JAYMYS010000006">
    <property type="protein sequence ID" value="KAK7389270.1"/>
    <property type="molecule type" value="Genomic_DNA"/>
</dbReference>
<evidence type="ECO:0000313" key="1">
    <source>
        <dbReference type="EMBL" id="KAK7389270.1"/>
    </source>
</evidence>
<evidence type="ECO:0000313" key="2">
    <source>
        <dbReference type="Proteomes" id="UP001386955"/>
    </source>
</evidence>
<organism evidence="1 2">
    <name type="scientific">Psophocarpus tetragonolobus</name>
    <name type="common">Winged bean</name>
    <name type="synonym">Dolichos tetragonolobus</name>
    <dbReference type="NCBI Taxonomy" id="3891"/>
    <lineage>
        <taxon>Eukaryota</taxon>
        <taxon>Viridiplantae</taxon>
        <taxon>Streptophyta</taxon>
        <taxon>Embryophyta</taxon>
        <taxon>Tracheophyta</taxon>
        <taxon>Spermatophyta</taxon>
        <taxon>Magnoliopsida</taxon>
        <taxon>eudicotyledons</taxon>
        <taxon>Gunneridae</taxon>
        <taxon>Pentapetalae</taxon>
        <taxon>rosids</taxon>
        <taxon>fabids</taxon>
        <taxon>Fabales</taxon>
        <taxon>Fabaceae</taxon>
        <taxon>Papilionoideae</taxon>
        <taxon>50 kb inversion clade</taxon>
        <taxon>NPAAA clade</taxon>
        <taxon>indigoferoid/millettioid clade</taxon>
        <taxon>Phaseoleae</taxon>
        <taxon>Psophocarpus</taxon>
    </lineage>
</organism>
<comment type="caution">
    <text evidence="1">The sequence shown here is derived from an EMBL/GenBank/DDBJ whole genome shotgun (WGS) entry which is preliminary data.</text>
</comment>
<gene>
    <name evidence="1" type="ORF">VNO78_24123</name>
</gene>
<dbReference type="Proteomes" id="UP001386955">
    <property type="component" value="Unassembled WGS sequence"/>
</dbReference>
<sequence length="127" mass="14471">MPVRVDVVRTLKQGVDHIRKKMKEMSENEGDSGVRRVMENGSSYSDLISHQLCSRRTSSCCCHLLLASRSRQPTLSSPFCLSRDRPSARFEVTPARIEVELHFCMFASRSRLKLASAFLIFFALTFL</sequence>